<evidence type="ECO:0000256" key="1">
    <source>
        <dbReference type="SAM" id="Phobius"/>
    </source>
</evidence>
<dbReference type="AlphaFoldDB" id="A0A1I7XBY7"/>
<proteinExistence type="predicted"/>
<keyword evidence="1" id="KW-0812">Transmembrane</keyword>
<protein>
    <submittedName>
        <fullName evidence="3">Secreted protein</fullName>
    </submittedName>
</protein>
<keyword evidence="1" id="KW-1133">Transmembrane helix</keyword>
<name>A0A1I7XBY7_HETBA</name>
<evidence type="ECO:0000313" key="3">
    <source>
        <dbReference type="WBParaSite" id="Hba_15037"/>
    </source>
</evidence>
<sequence length="174" mass="20534">MSEWGLWAFALLYIRMVMAFLWRSQNILHFKFVLELLAMLFQIVIDHSEDSSTLSIDNDACTIRAKRQLAVHPVQKFINVFTDVVIIPVGLNFPADPKPFLYTFIGGVEREIHSSALYTHNSLFIKYFLNIMLFKMQICENLKHGYGKILKYYLFIYKRGANYIYKKHDVQKHF</sequence>
<dbReference type="Proteomes" id="UP000095283">
    <property type="component" value="Unplaced"/>
</dbReference>
<evidence type="ECO:0000313" key="2">
    <source>
        <dbReference type="Proteomes" id="UP000095283"/>
    </source>
</evidence>
<reference evidence="3" key="1">
    <citation type="submission" date="2016-11" db="UniProtKB">
        <authorList>
            <consortium name="WormBaseParasite"/>
        </authorList>
    </citation>
    <scope>IDENTIFICATION</scope>
</reference>
<feature type="transmembrane region" description="Helical" evidence="1">
    <location>
        <begin position="6"/>
        <end position="22"/>
    </location>
</feature>
<keyword evidence="1" id="KW-0472">Membrane</keyword>
<organism evidence="2 3">
    <name type="scientific">Heterorhabditis bacteriophora</name>
    <name type="common">Entomopathogenic nematode worm</name>
    <dbReference type="NCBI Taxonomy" id="37862"/>
    <lineage>
        <taxon>Eukaryota</taxon>
        <taxon>Metazoa</taxon>
        <taxon>Ecdysozoa</taxon>
        <taxon>Nematoda</taxon>
        <taxon>Chromadorea</taxon>
        <taxon>Rhabditida</taxon>
        <taxon>Rhabditina</taxon>
        <taxon>Rhabditomorpha</taxon>
        <taxon>Strongyloidea</taxon>
        <taxon>Heterorhabditidae</taxon>
        <taxon>Heterorhabditis</taxon>
    </lineage>
</organism>
<dbReference type="WBParaSite" id="Hba_15037">
    <property type="protein sequence ID" value="Hba_15037"/>
    <property type="gene ID" value="Hba_15037"/>
</dbReference>
<keyword evidence="2" id="KW-1185">Reference proteome</keyword>
<accession>A0A1I7XBY7</accession>